<name>A0AAV7KK24_9METZ</name>
<proteinExistence type="predicted"/>
<evidence type="ECO:0000313" key="1">
    <source>
        <dbReference type="EMBL" id="KAI6661653.1"/>
    </source>
</evidence>
<dbReference type="AlphaFoldDB" id="A0AAV7KK24"/>
<dbReference type="GO" id="GO:0032300">
    <property type="term" value="C:mismatch repair complex"/>
    <property type="evidence" value="ECO:0007669"/>
    <property type="project" value="InterPro"/>
</dbReference>
<dbReference type="GO" id="GO:0016887">
    <property type="term" value="F:ATP hydrolysis activity"/>
    <property type="evidence" value="ECO:0007669"/>
    <property type="project" value="InterPro"/>
</dbReference>
<evidence type="ECO:0008006" key="3">
    <source>
        <dbReference type="Google" id="ProtNLM"/>
    </source>
</evidence>
<dbReference type="SUPFAM" id="SSF118116">
    <property type="entry name" value="DNA mismatch repair protein MutL"/>
    <property type="match status" value="1"/>
</dbReference>
<dbReference type="InterPro" id="IPR042120">
    <property type="entry name" value="MutL_C_dimsub"/>
</dbReference>
<dbReference type="Proteomes" id="UP001165289">
    <property type="component" value="Unassembled WGS sequence"/>
</dbReference>
<accession>A0AAV7KK24</accession>
<dbReference type="InterPro" id="IPR038973">
    <property type="entry name" value="MutL/Mlh/Pms-like"/>
</dbReference>
<reference evidence="1 2" key="1">
    <citation type="journal article" date="2023" name="BMC Biol.">
        <title>The compact genome of the sponge Oopsacas minuta (Hexactinellida) is lacking key metazoan core genes.</title>
        <authorList>
            <person name="Santini S."/>
            <person name="Schenkelaars Q."/>
            <person name="Jourda C."/>
            <person name="Duchesne M."/>
            <person name="Belahbib H."/>
            <person name="Rocher C."/>
            <person name="Selva M."/>
            <person name="Riesgo A."/>
            <person name="Vervoort M."/>
            <person name="Leys S.P."/>
            <person name="Kodjabachian L."/>
            <person name="Le Bivic A."/>
            <person name="Borchiellini C."/>
            <person name="Claverie J.M."/>
            <person name="Renard E."/>
        </authorList>
    </citation>
    <scope>NUCLEOTIDE SEQUENCE [LARGE SCALE GENOMIC DNA]</scope>
    <source>
        <strain evidence="1">SPO-2</strain>
    </source>
</reference>
<comment type="caution">
    <text evidence="1">The sequence shown here is derived from an EMBL/GenBank/DDBJ whole genome shotgun (WGS) entry which is preliminary data.</text>
</comment>
<dbReference type="InterPro" id="IPR037198">
    <property type="entry name" value="MutL_C_sf"/>
</dbReference>
<sequence>MLHTVTQGREVVIDPLTGNSYYQSSHSSTTLKSNKSLFDITPIQERSLTEAGTTRLTLDNTACSRERNSSVVLETNSFHSQPLITNSKCCKFWSQECFAFSKSDIKSAVFINQIDKKFLCCILSVNNKDILVLFDQHAVHERIRLESLLSEVKTNNQYSIPNSQLLALQSKACHGAIKFGDKLDRNCSIKLLDSLTKCNLPFQCAHGRPSIAPLLNISNSKREANPYRFECNKLRKLHDFERNH</sequence>
<keyword evidence="2" id="KW-1185">Reference proteome</keyword>
<dbReference type="EMBL" id="JAKMXF010000011">
    <property type="protein sequence ID" value="KAI6661653.1"/>
    <property type="molecule type" value="Genomic_DNA"/>
</dbReference>
<evidence type="ECO:0000313" key="2">
    <source>
        <dbReference type="Proteomes" id="UP001165289"/>
    </source>
</evidence>
<dbReference type="GO" id="GO:0006298">
    <property type="term" value="P:mismatch repair"/>
    <property type="evidence" value="ECO:0007669"/>
    <property type="project" value="InterPro"/>
</dbReference>
<dbReference type="GO" id="GO:0140664">
    <property type="term" value="F:ATP-dependent DNA damage sensor activity"/>
    <property type="evidence" value="ECO:0007669"/>
    <property type="project" value="InterPro"/>
</dbReference>
<dbReference type="PANTHER" id="PTHR10073">
    <property type="entry name" value="DNA MISMATCH REPAIR PROTEIN MLH, PMS, MUTL"/>
    <property type="match status" value="1"/>
</dbReference>
<dbReference type="PANTHER" id="PTHR10073:SF47">
    <property type="entry name" value="DNA MISMATCH REPAIR PROTEIN MLH3"/>
    <property type="match status" value="1"/>
</dbReference>
<organism evidence="1 2">
    <name type="scientific">Oopsacas minuta</name>
    <dbReference type="NCBI Taxonomy" id="111878"/>
    <lineage>
        <taxon>Eukaryota</taxon>
        <taxon>Metazoa</taxon>
        <taxon>Porifera</taxon>
        <taxon>Hexactinellida</taxon>
        <taxon>Hexasterophora</taxon>
        <taxon>Lyssacinosida</taxon>
        <taxon>Leucopsacidae</taxon>
        <taxon>Oopsacas</taxon>
    </lineage>
</organism>
<protein>
    <recommendedName>
        <fullName evidence="3">MutL C-terminal dimerisation domain-containing protein</fullName>
    </recommendedName>
</protein>
<dbReference type="Gene3D" id="3.30.1540.20">
    <property type="entry name" value="MutL, C-terminal domain, dimerisation subdomain"/>
    <property type="match status" value="1"/>
</dbReference>
<gene>
    <name evidence="1" type="ORF">LOD99_13526</name>
</gene>